<proteinExistence type="predicted"/>
<feature type="coiled-coil region" evidence="1">
    <location>
        <begin position="217"/>
        <end position="244"/>
    </location>
</feature>
<protein>
    <submittedName>
        <fullName evidence="2">Hydrolase</fullName>
    </submittedName>
</protein>
<dbReference type="Proteomes" id="UP001556617">
    <property type="component" value="Unassembled WGS sequence"/>
</dbReference>
<dbReference type="RefSeq" id="WP_367973905.1">
    <property type="nucleotide sequence ID" value="NZ_JBFPEQ010000001.1"/>
</dbReference>
<dbReference type="EMBL" id="JBFPER010000001">
    <property type="protein sequence ID" value="MEX0380505.1"/>
    <property type="molecule type" value="Genomic_DNA"/>
</dbReference>
<accession>A0ABV3S365</accession>
<evidence type="ECO:0000313" key="2">
    <source>
        <dbReference type="EMBL" id="MEX0380505.1"/>
    </source>
</evidence>
<name>A0ABV3S365_9LACO</name>
<evidence type="ECO:0000313" key="3">
    <source>
        <dbReference type="Proteomes" id="UP001556617"/>
    </source>
</evidence>
<keyword evidence="3" id="KW-1185">Reference proteome</keyword>
<dbReference type="GO" id="GO:0016787">
    <property type="term" value="F:hydrolase activity"/>
    <property type="evidence" value="ECO:0007669"/>
    <property type="project" value="UniProtKB-KW"/>
</dbReference>
<comment type="caution">
    <text evidence="2">The sequence shown here is derived from an EMBL/GenBank/DDBJ whole genome shotgun (WGS) entry which is preliminary data.</text>
</comment>
<evidence type="ECO:0000256" key="1">
    <source>
        <dbReference type="SAM" id="Coils"/>
    </source>
</evidence>
<gene>
    <name evidence="2" type="ORF">AB3K24_03975</name>
</gene>
<keyword evidence="1" id="KW-0175">Coiled coil</keyword>
<sequence length="283" mass="32170">MTIQDTQTILQPELVNKLERKISYLVQLQSAIKNNQISQVYQLLDTHKFNDSFQKESASESSEQLGPLIADSQQLIATFLAPELVNYFATNFNFLTLAPVLEDPNFYAVYIGDWWHHRRLGTLNVLSVMITIDEAVTSELIMTTKLPVGETINTTKIKAATKIIAGLESFLSDNTRRSLELKVIADQLLEVSANKSGLFGRNDKTAREALEKKQALLMATQKRVPEVEQKLVKQQEELLAFEKEDVLRQLELQAILEHHVDVPTFITELQHIYVSYITQLGQK</sequence>
<keyword evidence="2" id="KW-0378">Hydrolase</keyword>
<organism evidence="2 3">
    <name type="scientific">Leuconostoc aquikimchii</name>
    <dbReference type="NCBI Taxonomy" id="3236804"/>
    <lineage>
        <taxon>Bacteria</taxon>
        <taxon>Bacillati</taxon>
        <taxon>Bacillota</taxon>
        <taxon>Bacilli</taxon>
        <taxon>Lactobacillales</taxon>
        <taxon>Lactobacillaceae</taxon>
        <taxon>Leuconostoc</taxon>
    </lineage>
</organism>
<reference evidence="2 3" key="1">
    <citation type="submission" date="2024-07" db="EMBL/GenBank/DDBJ databases">
        <authorList>
            <person name="Yun M."/>
        </authorList>
    </citation>
    <scope>NUCLEOTIDE SEQUENCE [LARGE SCALE GENOMIC DNA]</scope>
    <source>
        <strain evidence="2 3">MS01</strain>
    </source>
</reference>